<organism evidence="1 2">
    <name type="scientific">Eumeta variegata</name>
    <name type="common">Bagworm moth</name>
    <name type="synonym">Eumeta japonica</name>
    <dbReference type="NCBI Taxonomy" id="151549"/>
    <lineage>
        <taxon>Eukaryota</taxon>
        <taxon>Metazoa</taxon>
        <taxon>Ecdysozoa</taxon>
        <taxon>Arthropoda</taxon>
        <taxon>Hexapoda</taxon>
        <taxon>Insecta</taxon>
        <taxon>Pterygota</taxon>
        <taxon>Neoptera</taxon>
        <taxon>Endopterygota</taxon>
        <taxon>Lepidoptera</taxon>
        <taxon>Glossata</taxon>
        <taxon>Ditrysia</taxon>
        <taxon>Tineoidea</taxon>
        <taxon>Psychidae</taxon>
        <taxon>Oiketicinae</taxon>
        <taxon>Eumeta</taxon>
    </lineage>
</organism>
<proteinExistence type="predicted"/>
<evidence type="ECO:0000313" key="1">
    <source>
        <dbReference type="EMBL" id="GBP40126.1"/>
    </source>
</evidence>
<keyword evidence="2" id="KW-1185">Reference proteome</keyword>
<evidence type="ECO:0000313" key="2">
    <source>
        <dbReference type="Proteomes" id="UP000299102"/>
    </source>
</evidence>
<protein>
    <submittedName>
        <fullName evidence="1">Uncharacterized protein</fullName>
    </submittedName>
</protein>
<dbReference type="EMBL" id="BGZK01000377">
    <property type="protein sequence ID" value="GBP40126.1"/>
    <property type="molecule type" value="Genomic_DNA"/>
</dbReference>
<name>A0A4C1VM29_EUMVA</name>
<dbReference type="Proteomes" id="UP000299102">
    <property type="component" value="Unassembled WGS sequence"/>
</dbReference>
<comment type="caution">
    <text evidence="1">The sequence shown here is derived from an EMBL/GenBank/DDBJ whole genome shotgun (WGS) entry which is preliminary data.</text>
</comment>
<dbReference type="AlphaFoldDB" id="A0A4C1VM29"/>
<accession>A0A4C1VM29</accession>
<reference evidence="1 2" key="1">
    <citation type="journal article" date="2019" name="Commun. Biol.">
        <title>The bagworm genome reveals a unique fibroin gene that provides high tensile strength.</title>
        <authorList>
            <person name="Kono N."/>
            <person name="Nakamura H."/>
            <person name="Ohtoshi R."/>
            <person name="Tomita M."/>
            <person name="Numata K."/>
            <person name="Arakawa K."/>
        </authorList>
    </citation>
    <scope>NUCLEOTIDE SEQUENCE [LARGE SCALE GENOMIC DNA]</scope>
</reference>
<gene>
    <name evidence="1" type="ORF">EVAR_20267_1</name>
</gene>
<sequence>MACTKPHRISIKISQSVWNRWSETSVEGGDALNKYRPTITAGVDCKQTFRRSDALYTKCFGTEERPISPEQWQVKEGKSLEFRDAETIIRDCSELVLESGTGRVPICFRR</sequence>